<dbReference type="PANTHER" id="PTHR10582">
    <property type="entry name" value="TRANSIENT RECEPTOR POTENTIAL ION CHANNEL PROTEIN"/>
    <property type="match status" value="1"/>
</dbReference>
<feature type="region of interest" description="Disordered" evidence="14">
    <location>
        <begin position="957"/>
        <end position="978"/>
    </location>
</feature>
<organism evidence="17 18">
    <name type="scientific">Porites evermanni</name>
    <dbReference type="NCBI Taxonomy" id="104178"/>
    <lineage>
        <taxon>Eukaryota</taxon>
        <taxon>Metazoa</taxon>
        <taxon>Cnidaria</taxon>
        <taxon>Anthozoa</taxon>
        <taxon>Hexacorallia</taxon>
        <taxon>Scleractinia</taxon>
        <taxon>Fungiina</taxon>
        <taxon>Poritidae</taxon>
        <taxon>Porites</taxon>
    </lineage>
</organism>
<protein>
    <recommendedName>
        <fullName evidence="16">Ion transport domain-containing protein</fullName>
    </recommendedName>
</protein>
<evidence type="ECO:0000256" key="12">
    <source>
        <dbReference type="ARBA" id="ARBA00023303"/>
    </source>
</evidence>
<feature type="region of interest" description="Disordered" evidence="14">
    <location>
        <begin position="995"/>
        <end position="1027"/>
    </location>
</feature>
<feature type="repeat" description="ANK" evidence="13">
    <location>
        <begin position="282"/>
        <end position="314"/>
    </location>
</feature>
<accession>A0ABN8LY52</accession>
<dbReference type="Gene3D" id="1.25.40.20">
    <property type="entry name" value="Ankyrin repeat-containing domain"/>
    <property type="match status" value="1"/>
</dbReference>
<feature type="compositionally biased region" description="Low complexity" evidence="14">
    <location>
        <begin position="995"/>
        <end position="1007"/>
    </location>
</feature>
<feature type="transmembrane region" description="Helical" evidence="15">
    <location>
        <begin position="438"/>
        <end position="458"/>
    </location>
</feature>
<evidence type="ECO:0000256" key="10">
    <source>
        <dbReference type="ARBA" id="ARBA00023065"/>
    </source>
</evidence>
<dbReference type="PANTHER" id="PTHR10582:SF33">
    <property type="entry name" value="TRANSIENT RECEPTOR POTENTIAL CHANNEL PYREXIA"/>
    <property type="match status" value="1"/>
</dbReference>
<evidence type="ECO:0000313" key="17">
    <source>
        <dbReference type="EMBL" id="CAH3021623.1"/>
    </source>
</evidence>
<evidence type="ECO:0000256" key="9">
    <source>
        <dbReference type="ARBA" id="ARBA00022989"/>
    </source>
</evidence>
<dbReference type="Gene3D" id="1.10.287.70">
    <property type="match status" value="1"/>
</dbReference>
<evidence type="ECO:0000259" key="16">
    <source>
        <dbReference type="Pfam" id="PF00520"/>
    </source>
</evidence>
<evidence type="ECO:0000256" key="7">
    <source>
        <dbReference type="ARBA" id="ARBA00022737"/>
    </source>
</evidence>
<feature type="repeat" description="ANK" evidence="13">
    <location>
        <begin position="315"/>
        <end position="347"/>
    </location>
</feature>
<dbReference type="PROSITE" id="PS50088">
    <property type="entry name" value="ANK_REPEAT"/>
    <property type="match status" value="3"/>
</dbReference>
<dbReference type="Pfam" id="PF12796">
    <property type="entry name" value="Ank_2"/>
    <property type="match status" value="2"/>
</dbReference>
<dbReference type="InterPro" id="IPR036770">
    <property type="entry name" value="Ankyrin_rpt-contain_sf"/>
</dbReference>
<keyword evidence="3" id="KW-1003">Cell membrane</keyword>
<gene>
    <name evidence="17" type="ORF">PEVE_00012124</name>
</gene>
<feature type="domain" description="Ion transport" evidence="16">
    <location>
        <begin position="545"/>
        <end position="720"/>
    </location>
</feature>
<feature type="compositionally biased region" description="Basic and acidic residues" evidence="14">
    <location>
        <begin position="11"/>
        <end position="21"/>
    </location>
</feature>
<evidence type="ECO:0000256" key="15">
    <source>
        <dbReference type="SAM" id="Phobius"/>
    </source>
</evidence>
<keyword evidence="5" id="KW-0107">Calcium channel</keyword>
<evidence type="ECO:0000256" key="2">
    <source>
        <dbReference type="ARBA" id="ARBA00022448"/>
    </source>
</evidence>
<feature type="transmembrane region" description="Helical" evidence="15">
    <location>
        <begin position="585"/>
        <end position="605"/>
    </location>
</feature>
<keyword evidence="6 15" id="KW-0812">Transmembrane</keyword>
<dbReference type="PROSITE" id="PS50297">
    <property type="entry name" value="ANK_REP_REGION"/>
    <property type="match status" value="3"/>
</dbReference>
<keyword evidence="4" id="KW-0109">Calcium transport</keyword>
<evidence type="ECO:0000256" key="14">
    <source>
        <dbReference type="SAM" id="MobiDB-lite"/>
    </source>
</evidence>
<feature type="region of interest" description="Disordered" evidence="14">
    <location>
        <begin position="136"/>
        <end position="168"/>
    </location>
</feature>
<keyword evidence="10" id="KW-0406">Ion transport</keyword>
<evidence type="ECO:0000256" key="11">
    <source>
        <dbReference type="ARBA" id="ARBA00023136"/>
    </source>
</evidence>
<keyword evidence="18" id="KW-1185">Reference proteome</keyword>
<dbReference type="InterPro" id="IPR024862">
    <property type="entry name" value="TRPV"/>
</dbReference>
<dbReference type="Proteomes" id="UP001159427">
    <property type="component" value="Unassembled WGS sequence"/>
</dbReference>
<comment type="caution">
    <text evidence="17">The sequence shown here is derived from an EMBL/GenBank/DDBJ whole genome shotgun (WGS) entry which is preliminary data.</text>
</comment>
<dbReference type="InterPro" id="IPR002110">
    <property type="entry name" value="Ankyrin_rpt"/>
</dbReference>
<evidence type="ECO:0000256" key="3">
    <source>
        <dbReference type="ARBA" id="ARBA00022475"/>
    </source>
</evidence>
<keyword evidence="7" id="KW-0677">Repeat</keyword>
<feature type="region of interest" description="Disordered" evidence="14">
    <location>
        <begin position="1"/>
        <end position="21"/>
    </location>
</feature>
<feature type="transmembrane region" description="Helical" evidence="15">
    <location>
        <begin position="625"/>
        <end position="647"/>
    </location>
</feature>
<evidence type="ECO:0000256" key="13">
    <source>
        <dbReference type="PROSITE-ProRule" id="PRU00023"/>
    </source>
</evidence>
<evidence type="ECO:0000256" key="1">
    <source>
        <dbReference type="ARBA" id="ARBA00004651"/>
    </source>
</evidence>
<evidence type="ECO:0000256" key="6">
    <source>
        <dbReference type="ARBA" id="ARBA00022692"/>
    </source>
</evidence>
<keyword evidence="9 15" id="KW-1133">Transmembrane helix</keyword>
<dbReference type="EMBL" id="CALNXI010000189">
    <property type="protein sequence ID" value="CAH3021623.1"/>
    <property type="molecule type" value="Genomic_DNA"/>
</dbReference>
<dbReference type="SUPFAM" id="SSF48403">
    <property type="entry name" value="Ankyrin repeat"/>
    <property type="match status" value="1"/>
</dbReference>
<keyword evidence="8" id="KW-0106">Calcium</keyword>
<name>A0ABN8LY52_9CNID</name>
<keyword evidence="13" id="KW-0040">ANK repeat</keyword>
<feature type="transmembrane region" description="Helical" evidence="15">
    <location>
        <begin position="555"/>
        <end position="573"/>
    </location>
</feature>
<feature type="transmembrane region" description="Helical" evidence="15">
    <location>
        <begin position="692"/>
        <end position="712"/>
    </location>
</feature>
<feature type="compositionally biased region" description="Basic and acidic residues" evidence="14">
    <location>
        <begin position="957"/>
        <end position="966"/>
    </location>
</feature>
<evidence type="ECO:0000256" key="4">
    <source>
        <dbReference type="ARBA" id="ARBA00022568"/>
    </source>
</evidence>
<proteinExistence type="predicted"/>
<dbReference type="SMART" id="SM00248">
    <property type="entry name" value="ANK"/>
    <property type="match status" value="4"/>
</dbReference>
<reference evidence="17 18" key="1">
    <citation type="submission" date="2022-05" db="EMBL/GenBank/DDBJ databases">
        <authorList>
            <consortium name="Genoscope - CEA"/>
            <person name="William W."/>
        </authorList>
    </citation>
    <scope>NUCLEOTIDE SEQUENCE [LARGE SCALE GENOMIC DNA]</scope>
</reference>
<comment type="subcellular location">
    <subcellularLocation>
        <location evidence="1">Cell membrane</location>
        <topology evidence="1">Multi-pass membrane protein</topology>
    </subcellularLocation>
</comment>
<keyword evidence="12" id="KW-0407">Ion channel</keyword>
<evidence type="ECO:0000256" key="8">
    <source>
        <dbReference type="ARBA" id="ARBA00022837"/>
    </source>
</evidence>
<keyword evidence="2" id="KW-0813">Transport</keyword>
<evidence type="ECO:0000256" key="5">
    <source>
        <dbReference type="ARBA" id="ARBA00022673"/>
    </source>
</evidence>
<dbReference type="InterPro" id="IPR005821">
    <property type="entry name" value="Ion_trans_dom"/>
</dbReference>
<keyword evidence="11 15" id="KW-0472">Membrane</keyword>
<evidence type="ECO:0000313" key="18">
    <source>
        <dbReference type="Proteomes" id="UP001159427"/>
    </source>
</evidence>
<feature type="repeat" description="ANK" evidence="13">
    <location>
        <begin position="248"/>
        <end position="280"/>
    </location>
</feature>
<sequence>MSRNKVFPVEGEEKNTGENEHLETQVVQGNGSVSNGLPPQLSLEVEFSQLSASTSTVCSQGQDSSYDVLQNENDSRVQNRNRTFSGALKRRDSNMVNYEKMLKEMNANSSETLVKKRQDDECAECILEYINEVNEENRGEQGEIAQSDNGEDQSENQANGNESDRCKKSEDSNQALLQYFGKLSSSNNCDDCLNLEHIKSLLSEGASVNTSDRFGQTLLHEVSRTWGIDVAQFFVEQGCADINKADDYGRTPLHVAASSDYPQMVRFLIENGADFQATTKGELQTPLHFAARNEASQCIKILLAYGATLEVRDYKQRTPLQLAAETNSAECARILLEAGASAGTRDDSGMEALTLMVTKMPSVALRALDQFHIKDRSHRKQRYYLNFLENCDPPNSEKHSVTTSPLLATVEMNCFELIMHPIFQRLIEVKWGFFGSRAWLGIFLNVLLTVAYTILGLFHPNDASDYYYPLSTNSWRIPLEAIVVVLTFNEIRKEVKEFYQSRRENKTFIGWRKKEIRRDLQFCHPRWSQEEKFIKQHVKQIKERERFYFQDRWNYFDWVTYVMLIIVIILHVINVTVQSNNYNDIFIRILACSIILVWVRLLKFARPFPSLGPFVVMLDSILGDTIRWGFVFMMFYIPYAVAFWMIFGGRTKTPVKGYDNVFHMLYTMIRFPLVDNYGFERLEDVAPYMSRVLCGSFLLIAAIVLMNLYIALLSNTFQRVFDNARATAAMQRARLLQDLESNASDKTVRRYREFIRDRCSPEGNDLLVVISDEEDQKRQQKEKIALVHTIVSHRLGGKKFGKVQKSEFDTVIEDIGLLKRTQSEMEKSVERLHLRLEEIGSLNAVIYQEIAKLLQGGKEQRSAISVVSEQVTDFKNNITEKFGGLESSIDSKIETLETEEKLRNDVLESNMNSRFDQLEMEFKTFSSYCNEYHQACEEMTLRIDELEAYVVSVEEDKIKEKQERKPSPKPRSKSAKGGFQIVEANRDVLKAAAMSTSKSATDATSLSVSKSPEPVADAGSVHEFGESEDECIMKQRKRTIALSGQAARNEYIARLKESLVTNTEQSDTEKDKHE</sequence>
<dbReference type="Pfam" id="PF00520">
    <property type="entry name" value="Ion_trans"/>
    <property type="match status" value="1"/>
</dbReference>